<proteinExistence type="predicted"/>
<sequence>MREKTGGLSSTKACGHLSILNSVRFPLCAPKAESEEGKDRRDAYSPDRVVSEPWESKSRNSLQPIMRSNLMSVPKRLMLRSPRLAIQGR</sequence>
<name>A0AAW2SG45_9LAMI</name>
<gene>
    <name evidence="2" type="ORF">Slati_4567600</name>
</gene>
<comment type="caution">
    <text evidence="2">The sequence shown here is derived from an EMBL/GenBank/DDBJ whole genome shotgun (WGS) entry which is preliminary data.</text>
</comment>
<evidence type="ECO:0000256" key="1">
    <source>
        <dbReference type="SAM" id="MobiDB-lite"/>
    </source>
</evidence>
<dbReference type="EMBL" id="JACGWN010000021">
    <property type="protein sequence ID" value="KAL0391409.1"/>
    <property type="molecule type" value="Genomic_DNA"/>
</dbReference>
<reference evidence="2" key="2">
    <citation type="journal article" date="2024" name="Plant">
        <title>Genomic evolution and insights into agronomic trait innovations of Sesamum species.</title>
        <authorList>
            <person name="Miao H."/>
            <person name="Wang L."/>
            <person name="Qu L."/>
            <person name="Liu H."/>
            <person name="Sun Y."/>
            <person name="Le M."/>
            <person name="Wang Q."/>
            <person name="Wei S."/>
            <person name="Zheng Y."/>
            <person name="Lin W."/>
            <person name="Duan Y."/>
            <person name="Cao H."/>
            <person name="Xiong S."/>
            <person name="Wang X."/>
            <person name="Wei L."/>
            <person name="Li C."/>
            <person name="Ma Q."/>
            <person name="Ju M."/>
            <person name="Zhao R."/>
            <person name="Li G."/>
            <person name="Mu C."/>
            <person name="Tian Q."/>
            <person name="Mei H."/>
            <person name="Zhang T."/>
            <person name="Gao T."/>
            <person name="Zhang H."/>
        </authorList>
    </citation>
    <scope>NUCLEOTIDE SEQUENCE</scope>
    <source>
        <strain evidence="2">KEN1</strain>
    </source>
</reference>
<protein>
    <submittedName>
        <fullName evidence="2">Uncharacterized protein</fullName>
    </submittedName>
</protein>
<feature type="region of interest" description="Disordered" evidence="1">
    <location>
        <begin position="30"/>
        <end position="60"/>
    </location>
</feature>
<accession>A0AAW2SG45</accession>
<reference evidence="2" key="1">
    <citation type="submission" date="2020-06" db="EMBL/GenBank/DDBJ databases">
        <authorList>
            <person name="Li T."/>
            <person name="Hu X."/>
            <person name="Zhang T."/>
            <person name="Song X."/>
            <person name="Zhang H."/>
            <person name="Dai N."/>
            <person name="Sheng W."/>
            <person name="Hou X."/>
            <person name="Wei L."/>
        </authorList>
    </citation>
    <scope>NUCLEOTIDE SEQUENCE</scope>
    <source>
        <strain evidence="2">KEN1</strain>
        <tissue evidence="2">Leaf</tissue>
    </source>
</reference>
<feature type="compositionally biased region" description="Basic and acidic residues" evidence="1">
    <location>
        <begin position="32"/>
        <end position="45"/>
    </location>
</feature>
<dbReference type="AlphaFoldDB" id="A0AAW2SG45"/>
<evidence type="ECO:0000313" key="2">
    <source>
        <dbReference type="EMBL" id="KAL0391409.1"/>
    </source>
</evidence>
<organism evidence="2">
    <name type="scientific">Sesamum latifolium</name>
    <dbReference type="NCBI Taxonomy" id="2727402"/>
    <lineage>
        <taxon>Eukaryota</taxon>
        <taxon>Viridiplantae</taxon>
        <taxon>Streptophyta</taxon>
        <taxon>Embryophyta</taxon>
        <taxon>Tracheophyta</taxon>
        <taxon>Spermatophyta</taxon>
        <taxon>Magnoliopsida</taxon>
        <taxon>eudicotyledons</taxon>
        <taxon>Gunneridae</taxon>
        <taxon>Pentapetalae</taxon>
        <taxon>asterids</taxon>
        <taxon>lamiids</taxon>
        <taxon>Lamiales</taxon>
        <taxon>Pedaliaceae</taxon>
        <taxon>Sesamum</taxon>
    </lineage>
</organism>